<protein>
    <submittedName>
        <fullName evidence="1">Uncharacterized protein</fullName>
    </submittedName>
</protein>
<reference evidence="1 2" key="1">
    <citation type="submission" date="2016-05" db="EMBL/GenBank/DDBJ databases">
        <title>A degradative enzymes factory behind the ericoid mycorrhizal symbiosis.</title>
        <authorList>
            <consortium name="DOE Joint Genome Institute"/>
            <person name="Martino E."/>
            <person name="Morin E."/>
            <person name="Grelet G."/>
            <person name="Kuo A."/>
            <person name="Kohler A."/>
            <person name="Daghino S."/>
            <person name="Barry K."/>
            <person name="Choi C."/>
            <person name="Cichocki N."/>
            <person name="Clum A."/>
            <person name="Copeland A."/>
            <person name="Hainaut M."/>
            <person name="Haridas S."/>
            <person name="Labutti K."/>
            <person name="Lindquist E."/>
            <person name="Lipzen A."/>
            <person name="Khouja H.-R."/>
            <person name="Murat C."/>
            <person name="Ohm R."/>
            <person name="Olson A."/>
            <person name="Spatafora J."/>
            <person name="Veneault-Fourrey C."/>
            <person name="Henrissat B."/>
            <person name="Grigoriev I."/>
            <person name="Martin F."/>
            <person name="Perotto S."/>
        </authorList>
    </citation>
    <scope>NUCLEOTIDE SEQUENCE [LARGE SCALE GENOMIC DNA]</scope>
    <source>
        <strain evidence="1 2">UAMH 7357</strain>
    </source>
</reference>
<proteinExistence type="predicted"/>
<dbReference type="Proteomes" id="UP000235672">
    <property type="component" value="Unassembled WGS sequence"/>
</dbReference>
<keyword evidence="2" id="KW-1185">Reference proteome</keyword>
<dbReference type="EMBL" id="KZ613469">
    <property type="protein sequence ID" value="PMD25989.1"/>
    <property type="molecule type" value="Genomic_DNA"/>
</dbReference>
<gene>
    <name evidence="1" type="ORF">NA56DRAFT_699065</name>
</gene>
<evidence type="ECO:0000313" key="1">
    <source>
        <dbReference type="EMBL" id="PMD25989.1"/>
    </source>
</evidence>
<dbReference type="AlphaFoldDB" id="A0A2J6QIA9"/>
<sequence>MCKLIKRKYACGCEKPIFQNTICRHSSSVDARLCKLMTIEDKVYDERCMSCKVKDTVKRFVGIKNSLQEGENFLGAVGRMLEVKVMKAYGYTICDSSFVINRHGFTCNTFQISWPIGAQQCTDKSINCELDSQPLEFLGSYSIAVKALVKSGTFLNRSNS</sequence>
<evidence type="ECO:0000313" key="2">
    <source>
        <dbReference type="Proteomes" id="UP000235672"/>
    </source>
</evidence>
<name>A0A2J6QIA9_9HELO</name>
<organism evidence="1 2">
    <name type="scientific">Hyaloscypha hepaticicola</name>
    <dbReference type="NCBI Taxonomy" id="2082293"/>
    <lineage>
        <taxon>Eukaryota</taxon>
        <taxon>Fungi</taxon>
        <taxon>Dikarya</taxon>
        <taxon>Ascomycota</taxon>
        <taxon>Pezizomycotina</taxon>
        <taxon>Leotiomycetes</taxon>
        <taxon>Helotiales</taxon>
        <taxon>Hyaloscyphaceae</taxon>
        <taxon>Hyaloscypha</taxon>
    </lineage>
</organism>
<accession>A0A2J6QIA9</accession>